<dbReference type="OrthoDB" id="660361at2"/>
<dbReference type="STRING" id="332977.SAMN05421740_103302"/>
<dbReference type="Pfam" id="PF13858">
    <property type="entry name" value="DUF4199"/>
    <property type="match status" value="1"/>
</dbReference>
<protein>
    <recommendedName>
        <fullName evidence="3">DUF4199 domain-containing protein</fullName>
    </recommendedName>
</protein>
<evidence type="ECO:0000313" key="1">
    <source>
        <dbReference type="EMBL" id="SEL03736.1"/>
    </source>
</evidence>
<proteinExistence type="predicted"/>
<dbReference type="AlphaFoldDB" id="A0A1H7LXQ0"/>
<sequence length="193" mass="21352">MTTNLNAVEKTNAKKIAATNALIWAAINIIIFLLVYYASPTTLANPAFGFISIAIGIGLAVYFTLDLRKKVGGYWSFREALGNIFVMFFIQVVVYTLFTTAFAKWIEPDYANMMREASLNATTRVAEAFSSDQEVIDKMIADAEKNIEKQVNPSFVDLVQGLAIAAIIYFIGALIFAAIFKRNPPLFAPAEEE</sequence>
<evidence type="ECO:0000313" key="2">
    <source>
        <dbReference type="Proteomes" id="UP000198916"/>
    </source>
</evidence>
<organism evidence="1 2">
    <name type="scientific">Parapedobacter koreensis</name>
    <dbReference type="NCBI Taxonomy" id="332977"/>
    <lineage>
        <taxon>Bacteria</taxon>
        <taxon>Pseudomonadati</taxon>
        <taxon>Bacteroidota</taxon>
        <taxon>Sphingobacteriia</taxon>
        <taxon>Sphingobacteriales</taxon>
        <taxon>Sphingobacteriaceae</taxon>
        <taxon>Parapedobacter</taxon>
    </lineage>
</organism>
<keyword evidence="2" id="KW-1185">Reference proteome</keyword>
<dbReference type="Proteomes" id="UP000198916">
    <property type="component" value="Unassembled WGS sequence"/>
</dbReference>
<evidence type="ECO:0008006" key="3">
    <source>
        <dbReference type="Google" id="ProtNLM"/>
    </source>
</evidence>
<dbReference type="RefSeq" id="WP_090604805.1">
    <property type="nucleotide sequence ID" value="NZ_FNZR01000003.1"/>
</dbReference>
<accession>A0A1H7LXQ0</accession>
<gene>
    <name evidence="1" type="ORF">SAMN05421740_103302</name>
</gene>
<dbReference type="InterPro" id="IPR025250">
    <property type="entry name" value="DUF4199"/>
</dbReference>
<name>A0A1H7LXQ0_9SPHI</name>
<reference evidence="2" key="1">
    <citation type="submission" date="2016-10" db="EMBL/GenBank/DDBJ databases">
        <authorList>
            <person name="Varghese N."/>
            <person name="Submissions S."/>
        </authorList>
    </citation>
    <scope>NUCLEOTIDE SEQUENCE [LARGE SCALE GENOMIC DNA]</scope>
    <source>
        <strain evidence="2">Jip14</strain>
    </source>
</reference>
<dbReference type="EMBL" id="FNZR01000003">
    <property type="protein sequence ID" value="SEL03736.1"/>
    <property type="molecule type" value="Genomic_DNA"/>
</dbReference>